<name>A0AAV6V9M5_9ARAC</name>
<reference evidence="1 2" key="1">
    <citation type="journal article" date="2022" name="Nat. Ecol. Evol.">
        <title>A masculinizing supergene underlies an exaggerated male reproductive morph in a spider.</title>
        <authorList>
            <person name="Hendrickx F."/>
            <person name="De Corte Z."/>
            <person name="Sonet G."/>
            <person name="Van Belleghem S.M."/>
            <person name="Kostlbacher S."/>
            <person name="Vangestel C."/>
        </authorList>
    </citation>
    <scope>NUCLEOTIDE SEQUENCE [LARGE SCALE GENOMIC DNA]</scope>
    <source>
        <strain evidence="1">W744_W776</strain>
    </source>
</reference>
<dbReference type="AlphaFoldDB" id="A0AAV6V9M5"/>
<dbReference type="Proteomes" id="UP000827092">
    <property type="component" value="Unassembled WGS sequence"/>
</dbReference>
<accession>A0AAV6V9M5</accession>
<evidence type="ECO:0000313" key="1">
    <source>
        <dbReference type="EMBL" id="KAG8192639.1"/>
    </source>
</evidence>
<dbReference type="EMBL" id="JAFNEN010000137">
    <property type="protein sequence ID" value="KAG8192639.1"/>
    <property type="molecule type" value="Genomic_DNA"/>
</dbReference>
<comment type="caution">
    <text evidence="1">The sequence shown here is derived from an EMBL/GenBank/DDBJ whole genome shotgun (WGS) entry which is preliminary data.</text>
</comment>
<sequence>MGNMYVLIVENFGKHLDDLKHETEDSNSKLCPIRTLKLSTQQYPLIAKLDSNDSLKHGNFRMKIATLNMYTF</sequence>
<organism evidence="1 2">
    <name type="scientific">Oedothorax gibbosus</name>
    <dbReference type="NCBI Taxonomy" id="931172"/>
    <lineage>
        <taxon>Eukaryota</taxon>
        <taxon>Metazoa</taxon>
        <taxon>Ecdysozoa</taxon>
        <taxon>Arthropoda</taxon>
        <taxon>Chelicerata</taxon>
        <taxon>Arachnida</taxon>
        <taxon>Araneae</taxon>
        <taxon>Araneomorphae</taxon>
        <taxon>Entelegynae</taxon>
        <taxon>Araneoidea</taxon>
        <taxon>Linyphiidae</taxon>
        <taxon>Erigoninae</taxon>
        <taxon>Oedothorax</taxon>
    </lineage>
</organism>
<evidence type="ECO:0000313" key="2">
    <source>
        <dbReference type="Proteomes" id="UP000827092"/>
    </source>
</evidence>
<keyword evidence="2" id="KW-1185">Reference proteome</keyword>
<proteinExistence type="predicted"/>
<gene>
    <name evidence="1" type="ORF">JTE90_017201</name>
</gene>
<protein>
    <submittedName>
        <fullName evidence="1">Uncharacterized protein</fullName>
    </submittedName>
</protein>